<dbReference type="EMBL" id="JACEFO010001663">
    <property type="protein sequence ID" value="KAF8724273.1"/>
    <property type="molecule type" value="Genomic_DNA"/>
</dbReference>
<dbReference type="InterPro" id="IPR036291">
    <property type="entry name" value="NAD(P)-bd_dom_sf"/>
</dbReference>
<protein>
    <submittedName>
        <fullName evidence="1">Uncharacterized protein</fullName>
    </submittedName>
</protein>
<dbReference type="AlphaFoldDB" id="A0A835F058"/>
<evidence type="ECO:0000313" key="1">
    <source>
        <dbReference type="EMBL" id="KAF8724273.1"/>
    </source>
</evidence>
<dbReference type="OrthoDB" id="2735536at2759"/>
<dbReference type="SUPFAM" id="SSF51735">
    <property type="entry name" value="NAD(P)-binding Rossmann-fold domains"/>
    <property type="match status" value="1"/>
</dbReference>
<evidence type="ECO:0000313" key="2">
    <source>
        <dbReference type="Proteomes" id="UP000636709"/>
    </source>
</evidence>
<name>A0A835F058_9POAL</name>
<organism evidence="1 2">
    <name type="scientific">Digitaria exilis</name>
    <dbReference type="NCBI Taxonomy" id="1010633"/>
    <lineage>
        <taxon>Eukaryota</taxon>
        <taxon>Viridiplantae</taxon>
        <taxon>Streptophyta</taxon>
        <taxon>Embryophyta</taxon>
        <taxon>Tracheophyta</taxon>
        <taxon>Spermatophyta</taxon>
        <taxon>Magnoliopsida</taxon>
        <taxon>Liliopsida</taxon>
        <taxon>Poales</taxon>
        <taxon>Poaceae</taxon>
        <taxon>PACMAD clade</taxon>
        <taxon>Panicoideae</taxon>
        <taxon>Panicodae</taxon>
        <taxon>Paniceae</taxon>
        <taxon>Anthephorinae</taxon>
        <taxon>Digitaria</taxon>
    </lineage>
</organism>
<dbReference type="Proteomes" id="UP000636709">
    <property type="component" value="Unassembled WGS sequence"/>
</dbReference>
<accession>A0A835F058</accession>
<reference evidence="1" key="1">
    <citation type="submission" date="2020-07" db="EMBL/GenBank/DDBJ databases">
        <title>Genome sequence and genetic diversity analysis of an under-domesticated orphan crop, white fonio (Digitaria exilis).</title>
        <authorList>
            <person name="Bennetzen J.L."/>
            <person name="Chen S."/>
            <person name="Ma X."/>
            <person name="Wang X."/>
            <person name="Yssel A.E.J."/>
            <person name="Chaluvadi S.R."/>
            <person name="Johnson M."/>
            <person name="Gangashetty P."/>
            <person name="Hamidou F."/>
            <person name="Sanogo M.D."/>
            <person name="Zwaenepoel A."/>
            <person name="Wallace J."/>
            <person name="Van De Peer Y."/>
            <person name="Van Deynze A."/>
        </authorList>
    </citation>
    <scope>NUCLEOTIDE SEQUENCE</scope>
    <source>
        <tissue evidence="1">Leaves</tissue>
    </source>
</reference>
<gene>
    <name evidence="1" type="ORF">HU200_021300</name>
</gene>
<proteinExistence type="predicted"/>
<dbReference type="Gene3D" id="3.40.50.720">
    <property type="entry name" value="NAD(P)-binding Rossmann-like Domain"/>
    <property type="match status" value="1"/>
</dbReference>
<sequence length="94" mass="10654">MELLQRAYTTYTTLSVLEDRKNAHLHSLDGGQERLSLCRADVLDYTSLCFAFSSCDGVFHVASPVSDNDPSVILQFHCVQITEKKYCTFSKHYS</sequence>
<keyword evidence="2" id="KW-1185">Reference proteome</keyword>
<comment type="caution">
    <text evidence="1">The sequence shown here is derived from an EMBL/GenBank/DDBJ whole genome shotgun (WGS) entry which is preliminary data.</text>
</comment>